<accession>A0A4V1D305</accession>
<protein>
    <submittedName>
        <fullName evidence="1">Acylneuraminate cytidylyltransferase family protein</fullName>
    </submittedName>
</protein>
<evidence type="ECO:0000313" key="1">
    <source>
        <dbReference type="EMBL" id="QCD41328.1"/>
    </source>
</evidence>
<dbReference type="Pfam" id="PF02348">
    <property type="entry name" value="CTP_transf_3"/>
    <property type="match status" value="1"/>
</dbReference>
<dbReference type="InterPro" id="IPR003329">
    <property type="entry name" value="Cytidylyl_trans"/>
</dbReference>
<dbReference type="Gene3D" id="3.90.550.10">
    <property type="entry name" value="Spore Coat Polysaccharide Biosynthesis Protein SpsA, Chain A"/>
    <property type="match status" value="1"/>
</dbReference>
<dbReference type="GO" id="GO:0008781">
    <property type="term" value="F:N-acylneuraminate cytidylyltransferase activity"/>
    <property type="evidence" value="ECO:0007669"/>
    <property type="project" value="TreeGrafter"/>
</dbReference>
<dbReference type="RefSeq" id="WP_123614132.1">
    <property type="nucleotide sequence ID" value="NZ_CP039396.1"/>
</dbReference>
<dbReference type="SUPFAM" id="SSF53448">
    <property type="entry name" value="Nucleotide-diphospho-sugar transferases"/>
    <property type="match status" value="1"/>
</dbReference>
<proteinExistence type="predicted"/>
<organism evidence="1 2">
    <name type="scientific">Duncaniella dubosii</name>
    <dbReference type="NCBI Taxonomy" id="2518971"/>
    <lineage>
        <taxon>Bacteria</taxon>
        <taxon>Pseudomonadati</taxon>
        <taxon>Bacteroidota</taxon>
        <taxon>Bacteroidia</taxon>
        <taxon>Bacteroidales</taxon>
        <taxon>Muribaculaceae</taxon>
        <taxon>Duncaniella</taxon>
    </lineage>
</organism>
<dbReference type="PANTHER" id="PTHR21485">
    <property type="entry name" value="HAD SUPERFAMILY MEMBERS CMAS AND KDSC"/>
    <property type="match status" value="1"/>
</dbReference>
<keyword evidence="1" id="KW-0808">Transferase</keyword>
<name>A0A4V1D305_9BACT</name>
<dbReference type="PANTHER" id="PTHR21485:SF6">
    <property type="entry name" value="N-ACYLNEURAMINATE CYTIDYLYLTRANSFERASE-RELATED"/>
    <property type="match status" value="1"/>
</dbReference>
<dbReference type="InterPro" id="IPR050793">
    <property type="entry name" value="CMP-NeuNAc_synthase"/>
</dbReference>
<dbReference type="KEGG" id="ddb:E7747_02795"/>
<sequence length="232" mass="25988">MTYRNNTLFIIPARGGSKGIPRKNIKPLRGKPLIHYSIEVARALSPDSHIIVSTDDDEIRSVAQATGLPVDYRRPPELGGDKVGSREVIIDAMDWADKNGIAYDKVVLLQPTSPLRTVNDVEGCLKLYTPDTDMVVTVTEAACNPYYDCFECSADGLLHVSKGDGRFTRRQDAPKAWQFNGAVYVINPDSIRRMPLGQFPHRIPYEMPRSRSVDLDTPLDWLITEKIMEDAN</sequence>
<dbReference type="AlphaFoldDB" id="A0A4V1D305"/>
<dbReference type="CDD" id="cd02513">
    <property type="entry name" value="CMP-NeuAc_Synthase"/>
    <property type="match status" value="1"/>
</dbReference>
<dbReference type="EMBL" id="CP039396">
    <property type="protein sequence ID" value="QCD41328.1"/>
    <property type="molecule type" value="Genomic_DNA"/>
</dbReference>
<keyword evidence="2" id="KW-1185">Reference proteome</keyword>
<reference evidence="2" key="1">
    <citation type="submission" date="2019-02" db="EMBL/GenBank/DDBJ databases">
        <title>Isolation and identification of novel species under the genus Muribaculum.</title>
        <authorList>
            <person name="Miyake S."/>
            <person name="Ding Y."/>
            <person name="Low A."/>
            <person name="Soh M."/>
            <person name="Seedorf H."/>
        </authorList>
    </citation>
    <scope>NUCLEOTIDE SEQUENCE [LARGE SCALE GENOMIC DNA]</scope>
    <source>
        <strain evidence="2">H5</strain>
    </source>
</reference>
<gene>
    <name evidence="1" type="ORF">E7747_02795</name>
</gene>
<keyword evidence="1" id="KW-0548">Nucleotidyltransferase</keyword>
<dbReference type="Proteomes" id="UP000297149">
    <property type="component" value="Chromosome"/>
</dbReference>
<evidence type="ECO:0000313" key="2">
    <source>
        <dbReference type="Proteomes" id="UP000297149"/>
    </source>
</evidence>
<dbReference type="InterPro" id="IPR029044">
    <property type="entry name" value="Nucleotide-diphossugar_trans"/>
</dbReference>